<feature type="transmembrane region" description="Helical" evidence="2">
    <location>
        <begin position="127"/>
        <end position="149"/>
    </location>
</feature>
<feature type="transmembrane region" description="Helical" evidence="2">
    <location>
        <begin position="155"/>
        <end position="179"/>
    </location>
</feature>
<organism evidence="3 4">
    <name type="scientific">Pandoravirus japonicus</name>
    <dbReference type="NCBI Taxonomy" id="2823154"/>
    <lineage>
        <taxon>Viruses</taxon>
        <taxon>Pandoravirus</taxon>
    </lineage>
</organism>
<feature type="compositionally biased region" description="Acidic residues" evidence="1">
    <location>
        <begin position="1"/>
        <end position="11"/>
    </location>
</feature>
<evidence type="ECO:0000256" key="1">
    <source>
        <dbReference type="SAM" id="MobiDB-lite"/>
    </source>
</evidence>
<dbReference type="EMBL" id="LC625835">
    <property type="protein sequence ID" value="BCU03212.1"/>
    <property type="molecule type" value="Genomic_DNA"/>
</dbReference>
<sequence length="374" mass="40919">MAESALMDDQDTVAMAQESHSFTGQHRHAGHARDGGASPANGGGVVVNDNNGNGDDGGDDDAIDPTAKGAVQSGRPEEPWRRMRRYKMFKDPIHGLISLPIGLVKFIDTPEFQRLRRIKQLGGTSDLYFLLLALRRPSCFFLLFFLPILSLGPSLALYARACPLCGLSLCALGFGLFFLSDARAACYLVYDGATHTRFEHSLGACHMAGRWMAHFVQQQALVAERLAGLRLKAVALECAIDRARDDDGAALPSCTPADTARCLERTRLKIASLEDRVVAIGKDDVFLVQVAALCHDLGMFFATAPPPSPPPPPNFLPVWVLLLYFFSFSFSTFARLFSARLDALLNTRKCSLRARACVCACVFVIRSRSVQPRL</sequence>
<dbReference type="PANTHER" id="PTHR11373">
    <property type="entry name" value="DEOXYNUCLEOSIDE TRIPHOSPHATE TRIPHOSPHOHYDROLASE"/>
    <property type="match status" value="1"/>
</dbReference>
<name>A0A811BQX7_9VIRU</name>
<proteinExistence type="predicted"/>
<dbReference type="PANTHER" id="PTHR11373:SF4">
    <property type="entry name" value="DEOXYNUCLEOSIDE TRIPHOSPHATE TRIPHOSPHOHYDROLASE SAMHD1"/>
    <property type="match status" value="1"/>
</dbReference>
<keyword evidence="2" id="KW-1133">Transmembrane helix</keyword>
<evidence type="ECO:0000256" key="2">
    <source>
        <dbReference type="SAM" id="Phobius"/>
    </source>
</evidence>
<dbReference type="Gene3D" id="1.10.3210.10">
    <property type="entry name" value="Hypothetical protein af1432"/>
    <property type="match status" value="1"/>
</dbReference>
<dbReference type="InterPro" id="IPR050135">
    <property type="entry name" value="dGTPase-like"/>
</dbReference>
<protein>
    <submittedName>
        <fullName evidence="3">Phosphohydrolase</fullName>
    </submittedName>
</protein>
<evidence type="ECO:0000313" key="3">
    <source>
        <dbReference type="EMBL" id="BCU03212.1"/>
    </source>
</evidence>
<dbReference type="Proteomes" id="UP001253637">
    <property type="component" value="Segment"/>
</dbReference>
<feature type="region of interest" description="Disordered" evidence="1">
    <location>
        <begin position="1"/>
        <end position="78"/>
    </location>
</feature>
<dbReference type="GO" id="GO:0008832">
    <property type="term" value="F:dGTPase activity"/>
    <property type="evidence" value="ECO:0007669"/>
    <property type="project" value="TreeGrafter"/>
</dbReference>
<reference evidence="3" key="1">
    <citation type="submission" date="2021-04" db="EMBL/GenBank/DDBJ databases">
        <title>Draft Genome Sequence of Pandoravirus japonicus, Isolated from the Sabaishi River of Niigata, Japan.</title>
        <authorList>
            <person name="Hosokawa N."/>
            <person name="Takahashi H."/>
            <person name="Aoki K."/>
            <person name="Takemura M."/>
        </authorList>
    </citation>
    <scope>NUCLEOTIDE SEQUENCE</scope>
</reference>
<evidence type="ECO:0000313" key="4">
    <source>
        <dbReference type="Proteomes" id="UP001253637"/>
    </source>
</evidence>
<feature type="transmembrane region" description="Helical" evidence="2">
    <location>
        <begin position="285"/>
        <end position="304"/>
    </location>
</feature>
<keyword evidence="2" id="KW-0812">Transmembrane</keyword>
<dbReference type="SUPFAM" id="SSF109604">
    <property type="entry name" value="HD-domain/PDEase-like"/>
    <property type="match status" value="2"/>
</dbReference>
<accession>A0A811BQX7</accession>
<keyword evidence="2" id="KW-0472">Membrane</keyword>
<feature type="transmembrane region" description="Helical" evidence="2">
    <location>
        <begin position="316"/>
        <end position="338"/>
    </location>
</feature>
<dbReference type="GO" id="GO:0006203">
    <property type="term" value="P:dGTP catabolic process"/>
    <property type="evidence" value="ECO:0007669"/>
    <property type="project" value="TreeGrafter"/>
</dbReference>